<dbReference type="Proteomes" id="UP000192903">
    <property type="component" value="Unassembled WGS sequence"/>
</dbReference>
<gene>
    <name evidence="2" type="ORF">SAMN02982989_0127</name>
</gene>
<protein>
    <recommendedName>
        <fullName evidence="1">DUF4387 domain-containing protein</fullName>
    </recommendedName>
</protein>
<keyword evidence="3" id="KW-1185">Reference proteome</keyword>
<dbReference type="STRING" id="464029.SAMN02982989_0127"/>
<accession>A0A1X7FQE2</accession>
<reference evidence="3" key="1">
    <citation type="submission" date="2017-04" db="EMBL/GenBank/DDBJ databases">
        <authorList>
            <person name="Varghese N."/>
            <person name="Submissions S."/>
        </authorList>
    </citation>
    <scope>NUCLEOTIDE SEQUENCE [LARGE SCALE GENOMIC DNA]</scope>
    <source>
        <strain evidence="3">B4P</strain>
    </source>
</reference>
<evidence type="ECO:0000313" key="3">
    <source>
        <dbReference type="Proteomes" id="UP000192903"/>
    </source>
</evidence>
<dbReference type="InterPro" id="IPR025496">
    <property type="entry name" value="DUF4387"/>
</dbReference>
<name>A0A1X7FQE2_9HYPH</name>
<dbReference type="AlphaFoldDB" id="A0A1X7FQE2"/>
<dbReference type="EMBL" id="FXAF01000007">
    <property type="protein sequence ID" value="SMF56044.1"/>
    <property type="molecule type" value="Genomic_DNA"/>
</dbReference>
<dbReference type="Pfam" id="PF14330">
    <property type="entry name" value="DUF4387"/>
    <property type="match status" value="1"/>
</dbReference>
<dbReference type="RefSeq" id="WP_085423499.1">
    <property type="nucleotide sequence ID" value="NZ_FXAF01000007.1"/>
</dbReference>
<evidence type="ECO:0000259" key="1">
    <source>
        <dbReference type="Pfam" id="PF14330"/>
    </source>
</evidence>
<feature type="domain" description="DUF4387" evidence="1">
    <location>
        <begin position="4"/>
        <end position="100"/>
    </location>
</feature>
<dbReference type="OrthoDB" id="9796125at2"/>
<proteinExistence type="predicted"/>
<organism evidence="2 3">
    <name type="scientific">Xaviernesmea oryzae</name>
    <dbReference type="NCBI Taxonomy" id="464029"/>
    <lineage>
        <taxon>Bacteria</taxon>
        <taxon>Pseudomonadati</taxon>
        <taxon>Pseudomonadota</taxon>
        <taxon>Alphaproteobacteria</taxon>
        <taxon>Hyphomicrobiales</taxon>
        <taxon>Rhizobiaceae</taxon>
        <taxon>Rhizobium/Agrobacterium group</taxon>
        <taxon>Xaviernesmea</taxon>
    </lineage>
</organism>
<sequence>MTKLSELASLVRSKNAGPFTLTFDILFDNKEKYDRVKNSGVLTVELFSSLYKCAAESVRFFECDNALGFKYSMPRPRFQADLGDADLHGGQQNVLLMDVEIP</sequence>
<evidence type="ECO:0000313" key="2">
    <source>
        <dbReference type="EMBL" id="SMF56044.1"/>
    </source>
</evidence>